<dbReference type="EMBL" id="GGEC01071693">
    <property type="protein sequence ID" value="MBX52177.1"/>
    <property type="molecule type" value="Transcribed_RNA"/>
</dbReference>
<name>A0A2P2PBS9_RHIMU</name>
<dbReference type="AlphaFoldDB" id="A0A2P2PBS9"/>
<protein>
    <submittedName>
        <fullName evidence="1">Uncharacterized protein</fullName>
    </submittedName>
</protein>
<proteinExistence type="predicted"/>
<organism evidence="1">
    <name type="scientific">Rhizophora mucronata</name>
    <name type="common">Asiatic mangrove</name>
    <dbReference type="NCBI Taxonomy" id="61149"/>
    <lineage>
        <taxon>Eukaryota</taxon>
        <taxon>Viridiplantae</taxon>
        <taxon>Streptophyta</taxon>
        <taxon>Embryophyta</taxon>
        <taxon>Tracheophyta</taxon>
        <taxon>Spermatophyta</taxon>
        <taxon>Magnoliopsida</taxon>
        <taxon>eudicotyledons</taxon>
        <taxon>Gunneridae</taxon>
        <taxon>Pentapetalae</taxon>
        <taxon>rosids</taxon>
        <taxon>fabids</taxon>
        <taxon>Malpighiales</taxon>
        <taxon>Rhizophoraceae</taxon>
        <taxon>Rhizophora</taxon>
    </lineage>
</organism>
<sequence>MDIDIKPHTHEWTERNLQSFSLSLLDWHPQACRLGHPLSSGQMWAWPLLPF</sequence>
<evidence type="ECO:0000313" key="1">
    <source>
        <dbReference type="EMBL" id="MBX52177.1"/>
    </source>
</evidence>
<accession>A0A2P2PBS9</accession>
<reference evidence="1" key="1">
    <citation type="submission" date="2018-02" db="EMBL/GenBank/DDBJ databases">
        <title>Rhizophora mucronata_Transcriptome.</title>
        <authorList>
            <person name="Meera S.P."/>
            <person name="Sreeshan A."/>
            <person name="Augustine A."/>
        </authorList>
    </citation>
    <scope>NUCLEOTIDE SEQUENCE</scope>
    <source>
        <tissue evidence="1">Leaf</tissue>
    </source>
</reference>